<comment type="similarity">
    <text evidence="2">Belongs to the peroxin-11 family.</text>
</comment>
<dbReference type="GO" id="GO:0042802">
    <property type="term" value="F:identical protein binding"/>
    <property type="evidence" value="ECO:0007669"/>
    <property type="project" value="UniProtKB-ARBA"/>
</dbReference>
<sequence>MQPEQNLMVLYLNKAEASDKICMAIEYGSKFLSNGEPSENCQFVNDWHALIKSNSLRNSSSTRFTGKGRYGTKVDLYNVVFLLFSSLERLSASMKKLGKDLKNTDKYQNDQYCSKLKKSNDCSLALVKAVMDMVIAVGLLQLAPKKVTPRITGGFGFVSSLISCYQLLPSPPKNKRP</sequence>
<protein>
    <submittedName>
        <fullName evidence="6">Uncharacterized protein</fullName>
    </submittedName>
</protein>
<evidence type="ECO:0000256" key="5">
    <source>
        <dbReference type="ARBA" id="ARBA00023140"/>
    </source>
</evidence>
<gene>
    <name evidence="6" type="ORF">HHK36_028856</name>
</gene>
<accession>A0A835D308</accession>
<keyword evidence="3" id="KW-0962">Peroxisome biogenesis</keyword>
<evidence type="ECO:0000313" key="7">
    <source>
        <dbReference type="Proteomes" id="UP000655225"/>
    </source>
</evidence>
<dbReference type="GO" id="GO:0016559">
    <property type="term" value="P:peroxisome fission"/>
    <property type="evidence" value="ECO:0007669"/>
    <property type="project" value="InterPro"/>
</dbReference>
<dbReference type="GO" id="GO:0044375">
    <property type="term" value="P:regulation of peroxisome size"/>
    <property type="evidence" value="ECO:0007669"/>
    <property type="project" value="UniProtKB-ARBA"/>
</dbReference>
<comment type="caution">
    <text evidence="6">The sequence shown here is derived from an EMBL/GenBank/DDBJ whole genome shotgun (WGS) entry which is preliminary data.</text>
</comment>
<proteinExistence type="inferred from homology"/>
<dbReference type="OrthoDB" id="1700882at2759"/>
<evidence type="ECO:0000256" key="4">
    <source>
        <dbReference type="ARBA" id="ARBA00023136"/>
    </source>
</evidence>
<evidence type="ECO:0000256" key="3">
    <source>
        <dbReference type="ARBA" id="ARBA00022593"/>
    </source>
</evidence>
<name>A0A835D308_TETSI</name>
<keyword evidence="4" id="KW-0472">Membrane</keyword>
<reference evidence="6 7" key="1">
    <citation type="submission" date="2020-04" db="EMBL/GenBank/DDBJ databases">
        <title>Plant Genome Project.</title>
        <authorList>
            <person name="Zhang R.-G."/>
        </authorList>
    </citation>
    <scope>NUCLEOTIDE SEQUENCE [LARGE SCALE GENOMIC DNA]</scope>
    <source>
        <strain evidence="6">YNK0</strain>
        <tissue evidence="6">Leaf</tissue>
    </source>
</reference>
<dbReference type="InterPro" id="IPR008733">
    <property type="entry name" value="PEX11"/>
</dbReference>
<dbReference type="Pfam" id="PF05648">
    <property type="entry name" value="PEX11"/>
    <property type="match status" value="1"/>
</dbReference>
<dbReference type="GO" id="GO:0005778">
    <property type="term" value="C:peroxisomal membrane"/>
    <property type="evidence" value="ECO:0007669"/>
    <property type="project" value="UniProtKB-SubCell"/>
</dbReference>
<evidence type="ECO:0000256" key="2">
    <source>
        <dbReference type="ARBA" id="ARBA00008194"/>
    </source>
</evidence>
<organism evidence="6 7">
    <name type="scientific">Tetracentron sinense</name>
    <name type="common">Spur-leaf</name>
    <dbReference type="NCBI Taxonomy" id="13715"/>
    <lineage>
        <taxon>Eukaryota</taxon>
        <taxon>Viridiplantae</taxon>
        <taxon>Streptophyta</taxon>
        <taxon>Embryophyta</taxon>
        <taxon>Tracheophyta</taxon>
        <taxon>Spermatophyta</taxon>
        <taxon>Magnoliopsida</taxon>
        <taxon>Trochodendrales</taxon>
        <taxon>Trochodendraceae</taxon>
        <taxon>Tetracentron</taxon>
    </lineage>
</organism>
<keyword evidence="7" id="KW-1185">Reference proteome</keyword>
<dbReference type="PANTHER" id="PTHR12652">
    <property type="entry name" value="PEROXISOMAL BIOGENESIS FACTOR 11"/>
    <property type="match status" value="1"/>
</dbReference>
<comment type="subcellular location">
    <subcellularLocation>
        <location evidence="1">Peroxisome membrane</location>
        <topology evidence="1">Multi-pass membrane protein</topology>
    </subcellularLocation>
</comment>
<keyword evidence="5" id="KW-0576">Peroxisome</keyword>
<evidence type="ECO:0000313" key="6">
    <source>
        <dbReference type="EMBL" id="KAF8379421.1"/>
    </source>
</evidence>
<dbReference type="AlphaFoldDB" id="A0A835D308"/>
<evidence type="ECO:0000256" key="1">
    <source>
        <dbReference type="ARBA" id="ARBA00004585"/>
    </source>
</evidence>
<dbReference type="Proteomes" id="UP000655225">
    <property type="component" value="Unassembled WGS sequence"/>
</dbReference>
<dbReference type="EMBL" id="JABCRI010000022">
    <property type="protein sequence ID" value="KAF8379421.1"/>
    <property type="molecule type" value="Genomic_DNA"/>
</dbReference>
<dbReference type="PANTHER" id="PTHR12652:SF10">
    <property type="entry name" value="PEROXISOMAL MEMBRANE PROTEIN 11C-RELATED"/>
    <property type="match status" value="1"/>
</dbReference>